<keyword evidence="5" id="KW-0732">Signal</keyword>
<dbReference type="Gramene" id="TraesSYM1D03G00580800.1">
    <property type="protein sequence ID" value="TraesSYM1D03G00580800.1"/>
    <property type="gene ID" value="TraesSYM1D03G00580800"/>
</dbReference>
<feature type="compositionally biased region" description="Pro residues" evidence="4">
    <location>
        <begin position="43"/>
        <end position="54"/>
    </location>
</feature>
<dbReference type="Gramene" id="TraesNOR1D03G00581310.1">
    <property type="protein sequence ID" value="TraesNOR1D03G00581310.1"/>
    <property type="gene ID" value="TraesNOR1D03G00581310"/>
</dbReference>
<dbReference type="GO" id="GO:0016042">
    <property type="term" value="P:lipid catabolic process"/>
    <property type="evidence" value="ECO:0007669"/>
    <property type="project" value="UniProtKB-KW"/>
</dbReference>
<sequence length="414" mass="45172">MAARVSGLAVGFLCLLAMLSPSAQQSPPPDSPDLKSSIDTDTPPLPDIRPPPSSPRGYELDVPPRNVTCKDTDGKRPGCTGTCPRRCPQCIVLCPDCKTLCHDEVQMPRPVPPPAMLVFGDGQFDNGNNGYLEPPNYPYSGTGRLSNGANLADAIAYTIGFPQSPLPFMSLRGRISMWGANYASVGAGIRNSTNGERSIPLSQQLEDFRTTRALMGIMLGGEAKLRAYLSKSIFLLGIGSQDLDPRWNIHLANSTEIQSLVALYGEAVTSLYDMGARKLAIVNVGLIGCAPQIFDYRYGCDESLNDRAAAFNAALKPLMAGLASKKKGLFYSIGDFHSFTTTVFADPSAYWMVNIRDSCSFTDHPERTCSPQEEHWFWDSEFMTDQACRLTATAFYYGPPQFTAPMTFKALLEK</sequence>
<feature type="chain" id="PRO_5043170832" description="GDSL esterase/lipase" evidence="5">
    <location>
        <begin position="26"/>
        <end position="414"/>
    </location>
</feature>
<evidence type="ECO:0000256" key="2">
    <source>
        <dbReference type="ARBA" id="ARBA00022801"/>
    </source>
</evidence>
<dbReference type="PANTHER" id="PTHR45648">
    <property type="entry name" value="GDSL LIPASE/ACYLHYDROLASE FAMILY PROTEIN (AFU_ORTHOLOGUE AFUA_4G14700)"/>
    <property type="match status" value="1"/>
</dbReference>
<evidence type="ECO:0000256" key="4">
    <source>
        <dbReference type="SAM" id="MobiDB-lite"/>
    </source>
</evidence>
<evidence type="ECO:0008006" key="8">
    <source>
        <dbReference type="Google" id="ProtNLM"/>
    </source>
</evidence>
<evidence type="ECO:0000313" key="7">
    <source>
        <dbReference type="Proteomes" id="UP000019116"/>
    </source>
</evidence>
<dbReference type="OrthoDB" id="602568at2759"/>
<keyword evidence="7" id="KW-1185">Reference proteome</keyword>
<dbReference type="EnsemblPlants" id="TraesCS1D02G442600.1">
    <property type="protein sequence ID" value="TraesCS1D02G442600.1"/>
    <property type="gene ID" value="TraesCS1D02G442600"/>
</dbReference>
<keyword evidence="3" id="KW-0443">Lipid metabolism</keyword>
<dbReference type="PANTHER" id="PTHR45648:SF104">
    <property type="entry name" value="OS02G0292600 PROTEIN"/>
    <property type="match status" value="1"/>
</dbReference>
<dbReference type="Gramene" id="TraesCLE_scaffold_040153_01G000200.1">
    <property type="protein sequence ID" value="TraesCLE_scaffold_040153_01G000200.1"/>
    <property type="gene ID" value="TraesCLE_scaffold_040153_01G000200"/>
</dbReference>
<evidence type="ECO:0000256" key="5">
    <source>
        <dbReference type="SAM" id="SignalP"/>
    </source>
</evidence>
<evidence type="ECO:0000313" key="6">
    <source>
        <dbReference type="EnsemblPlants" id="TraesCS1D02G442600.1"/>
    </source>
</evidence>
<dbReference type="OMA" id="ISMWGAN"/>
<name>A0A3B6A269_WHEAT</name>
<comment type="similarity">
    <text evidence="1">Belongs to the 'GDSL' lipolytic enzyme family.</text>
</comment>
<evidence type="ECO:0000256" key="3">
    <source>
        <dbReference type="ARBA" id="ARBA00022963"/>
    </source>
</evidence>
<evidence type="ECO:0000256" key="1">
    <source>
        <dbReference type="ARBA" id="ARBA00008668"/>
    </source>
</evidence>
<dbReference type="Pfam" id="PF00657">
    <property type="entry name" value="Lipase_GDSL"/>
    <property type="match status" value="1"/>
</dbReference>
<organism evidence="6">
    <name type="scientific">Triticum aestivum</name>
    <name type="common">Wheat</name>
    <dbReference type="NCBI Taxonomy" id="4565"/>
    <lineage>
        <taxon>Eukaryota</taxon>
        <taxon>Viridiplantae</taxon>
        <taxon>Streptophyta</taxon>
        <taxon>Embryophyta</taxon>
        <taxon>Tracheophyta</taxon>
        <taxon>Spermatophyta</taxon>
        <taxon>Magnoliopsida</taxon>
        <taxon>Liliopsida</taxon>
        <taxon>Poales</taxon>
        <taxon>Poaceae</taxon>
        <taxon>BOP clade</taxon>
        <taxon>Pooideae</taxon>
        <taxon>Triticodae</taxon>
        <taxon>Triticeae</taxon>
        <taxon>Triticinae</taxon>
        <taxon>Triticum</taxon>
    </lineage>
</organism>
<accession>A0A3B6A269</accession>
<feature type="region of interest" description="Disordered" evidence="4">
    <location>
        <begin position="21"/>
        <end position="65"/>
    </location>
</feature>
<protein>
    <recommendedName>
        <fullName evidence="8">GDSL esterase/lipase</fullName>
    </recommendedName>
</protein>
<dbReference type="AlphaFoldDB" id="A0A3B6A269"/>
<dbReference type="Gramene" id="TraesSTA1D03G00572620.1">
    <property type="protein sequence ID" value="TraesSTA1D03G00572620.1"/>
    <property type="gene ID" value="TraesSTA1D03G00572620"/>
</dbReference>
<dbReference type="Gramene" id="TraesLDM1D03G00575690.1">
    <property type="protein sequence ID" value="TraesLDM1D03G00575690.1"/>
    <property type="gene ID" value="TraesLDM1D03G00575690"/>
</dbReference>
<dbReference type="SMR" id="A0A3B6A269"/>
<dbReference type="Proteomes" id="UP000019116">
    <property type="component" value="Chromosome 1D"/>
</dbReference>
<dbReference type="Gramene" id="TraesARI1D03G00579850.1">
    <property type="protein sequence ID" value="TraesARI1D03G00579850.1"/>
    <property type="gene ID" value="TraesARI1D03G00579850"/>
</dbReference>
<dbReference type="Gene3D" id="3.40.50.1110">
    <property type="entry name" value="SGNH hydrolase"/>
    <property type="match status" value="1"/>
</dbReference>
<dbReference type="InterPro" id="IPR036514">
    <property type="entry name" value="SGNH_hydro_sf"/>
</dbReference>
<dbReference type="InterPro" id="IPR001087">
    <property type="entry name" value="GDSL"/>
</dbReference>
<dbReference type="Gramene" id="TraesROB_scaffold_032553_01G000400.1">
    <property type="protein sequence ID" value="TraesROB_scaffold_032553_01G000400.1"/>
    <property type="gene ID" value="TraesROB_scaffold_032553_01G000400"/>
</dbReference>
<dbReference type="Gramene" id="TraesWEE_scaffold_047424_01G000300.1">
    <property type="protein sequence ID" value="TraesWEE_scaffold_047424_01G000300.1"/>
    <property type="gene ID" value="TraesWEE_scaffold_047424_01G000300"/>
</dbReference>
<reference evidence="6" key="2">
    <citation type="submission" date="2018-10" db="UniProtKB">
        <authorList>
            <consortium name="EnsemblPlants"/>
        </authorList>
    </citation>
    <scope>IDENTIFICATION</scope>
</reference>
<dbReference type="GO" id="GO:0016788">
    <property type="term" value="F:hydrolase activity, acting on ester bonds"/>
    <property type="evidence" value="ECO:0007669"/>
    <property type="project" value="InterPro"/>
</dbReference>
<reference evidence="6" key="1">
    <citation type="submission" date="2018-08" db="EMBL/GenBank/DDBJ databases">
        <authorList>
            <person name="Rossello M."/>
        </authorList>
    </citation>
    <scope>NUCLEOTIDE SEQUENCE [LARGE SCALE GENOMIC DNA]</scope>
    <source>
        <strain evidence="6">cv. Chinese Spring</strain>
    </source>
</reference>
<dbReference type="Gramene" id="TraesCS1D03G1017100.1">
    <property type="protein sequence ID" value="TraesCS1D03G1017100.1.CDS"/>
    <property type="gene ID" value="TraesCS1D03G1017100"/>
</dbReference>
<keyword evidence="3" id="KW-0442">Lipid degradation</keyword>
<proteinExistence type="inferred from homology"/>
<dbReference type="Gramene" id="TraesMAC1D03G00572870.1">
    <property type="protein sequence ID" value="TraesMAC1D03G00572870.1"/>
    <property type="gene ID" value="TraesMAC1D03G00572870"/>
</dbReference>
<keyword evidence="2" id="KW-0378">Hydrolase</keyword>
<dbReference type="STRING" id="4565.A0A3B6A269"/>
<dbReference type="Gramene" id="TraesCS1D02G442600.1">
    <property type="protein sequence ID" value="TraesCS1D02G442600.1"/>
    <property type="gene ID" value="TraesCS1D02G442600"/>
</dbReference>
<dbReference type="Gramene" id="TraesLAC1D03G00577310.1">
    <property type="protein sequence ID" value="TraesLAC1D03G00577310.1"/>
    <property type="gene ID" value="TraesLAC1D03G00577310"/>
</dbReference>
<dbReference type="Gramene" id="TraesPARA_EIv1.0_0326530.1">
    <property type="protein sequence ID" value="TraesPARA_EIv1.0_0326530.1.CDS"/>
    <property type="gene ID" value="TraesPARA_EIv1.0_0326530"/>
</dbReference>
<dbReference type="InterPro" id="IPR051058">
    <property type="entry name" value="GDSL_Est/Lipase"/>
</dbReference>
<feature type="signal peptide" evidence="5">
    <location>
        <begin position="1"/>
        <end position="25"/>
    </location>
</feature>